<feature type="compositionally biased region" description="Polar residues" evidence="1">
    <location>
        <begin position="165"/>
        <end position="174"/>
    </location>
</feature>
<protein>
    <recommendedName>
        <fullName evidence="5">DNA-binding transcriptional regulator of glucitol operon</fullName>
    </recommendedName>
</protein>
<dbReference type="EMBL" id="JBHSAY010000005">
    <property type="protein sequence ID" value="MFC4130260.1"/>
    <property type="molecule type" value="Genomic_DNA"/>
</dbReference>
<comment type="caution">
    <text evidence="3">The sequence shown here is derived from an EMBL/GenBank/DDBJ whole genome shotgun (WGS) entry which is preliminary data.</text>
</comment>
<keyword evidence="2" id="KW-0472">Membrane</keyword>
<feature type="region of interest" description="Disordered" evidence="1">
    <location>
        <begin position="146"/>
        <end position="174"/>
    </location>
</feature>
<sequence>MRPLLTPRWLAGHTLAVVMVIASAGLTWWQITRAMGGNVLSYGYAFFWPAFAGFVVMIWVREMRMALGRAPAKPVEKVPTSGFGRPVITFRSSPVLPAPEGAASSQTDRAVTTRPVTDTTAEVPADEDPELAEYNRLLAWLAEHPGARPADYPGEYADQPGERPQSAQQMQETS</sequence>
<dbReference type="Proteomes" id="UP001595816">
    <property type="component" value="Unassembled WGS sequence"/>
</dbReference>
<dbReference type="RefSeq" id="WP_253758217.1">
    <property type="nucleotide sequence ID" value="NZ_JAMZDZ010000001.1"/>
</dbReference>
<evidence type="ECO:0000256" key="1">
    <source>
        <dbReference type="SAM" id="MobiDB-lite"/>
    </source>
</evidence>
<evidence type="ECO:0000256" key="2">
    <source>
        <dbReference type="SAM" id="Phobius"/>
    </source>
</evidence>
<evidence type="ECO:0000313" key="3">
    <source>
        <dbReference type="EMBL" id="MFC4130260.1"/>
    </source>
</evidence>
<feature type="transmembrane region" description="Helical" evidence="2">
    <location>
        <begin position="41"/>
        <end position="60"/>
    </location>
</feature>
<evidence type="ECO:0008006" key="5">
    <source>
        <dbReference type="Google" id="ProtNLM"/>
    </source>
</evidence>
<keyword evidence="2" id="KW-0812">Transmembrane</keyword>
<feature type="transmembrane region" description="Helical" evidence="2">
    <location>
        <begin position="9"/>
        <end position="29"/>
    </location>
</feature>
<keyword evidence="4" id="KW-1185">Reference proteome</keyword>
<accession>A0ABV8LH82</accession>
<feature type="compositionally biased region" description="Polar residues" evidence="1">
    <location>
        <begin position="103"/>
        <end position="120"/>
    </location>
</feature>
<name>A0ABV8LH82_9ACTN</name>
<organism evidence="3 4">
    <name type="scientific">Hamadaea flava</name>
    <dbReference type="NCBI Taxonomy" id="1742688"/>
    <lineage>
        <taxon>Bacteria</taxon>
        <taxon>Bacillati</taxon>
        <taxon>Actinomycetota</taxon>
        <taxon>Actinomycetes</taxon>
        <taxon>Micromonosporales</taxon>
        <taxon>Micromonosporaceae</taxon>
        <taxon>Hamadaea</taxon>
    </lineage>
</organism>
<reference evidence="4" key="1">
    <citation type="journal article" date="2019" name="Int. J. Syst. Evol. Microbiol.">
        <title>The Global Catalogue of Microorganisms (GCM) 10K type strain sequencing project: providing services to taxonomists for standard genome sequencing and annotation.</title>
        <authorList>
            <consortium name="The Broad Institute Genomics Platform"/>
            <consortium name="The Broad Institute Genome Sequencing Center for Infectious Disease"/>
            <person name="Wu L."/>
            <person name="Ma J."/>
        </authorList>
    </citation>
    <scope>NUCLEOTIDE SEQUENCE [LARGE SCALE GENOMIC DNA]</scope>
    <source>
        <strain evidence="4">CGMCC 4.7289</strain>
    </source>
</reference>
<keyword evidence="2" id="KW-1133">Transmembrane helix</keyword>
<proteinExistence type="predicted"/>
<evidence type="ECO:0000313" key="4">
    <source>
        <dbReference type="Proteomes" id="UP001595816"/>
    </source>
</evidence>
<feature type="region of interest" description="Disordered" evidence="1">
    <location>
        <begin position="97"/>
        <end position="130"/>
    </location>
</feature>
<gene>
    <name evidence="3" type="ORF">ACFOZ4_06550</name>
</gene>